<dbReference type="PROSITE" id="PS50110">
    <property type="entry name" value="RESPONSE_REGULATORY"/>
    <property type="match status" value="1"/>
</dbReference>
<dbReference type="InterPro" id="IPR011006">
    <property type="entry name" value="CheY-like_superfamily"/>
</dbReference>
<dbReference type="Proteomes" id="UP001501757">
    <property type="component" value="Unassembled WGS sequence"/>
</dbReference>
<feature type="modified residue" description="4-aspartylphosphate" evidence="1">
    <location>
        <position position="54"/>
    </location>
</feature>
<dbReference type="InterPro" id="IPR043128">
    <property type="entry name" value="Rev_trsase/Diguanyl_cyclase"/>
</dbReference>
<dbReference type="Gene3D" id="3.20.20.450">
    <property type="entry name" value="EAL domain"/>
    <property type="match status" value="1"/>
</dbReference>
<dbReference type="Pfam" id="PF00990">
    <property type="entry name" value="GGDEF"/>
    <property type="match status" value="1"/>
</dbReference>
<evidence type="ECO:0000259" key="4">
    <source>
        <dbReference type="PROSITE" id="PS50887"/>
    </source>
</evidence>
<dbReference type="SUPFAM" id="SSF141868">
    <property type="entry name" value="EAL domain-like"/>
    <property type="match status" value="1"/>
</dbReference>
<dbReference type="SMART" id="SM00267">
    <property type="entry name" value="GGDEF"/>
    <property type="match status" value="1"/>
</dbReference>
<dbReference type="CDD" id="cd01949">
    <property type="entry name" value="GGDEF"/>
    <property type="match status" value="1"/>
</dbReference>
<organism evidence="5 6">
    <name type="scientific">Bowmanella denitrificans</name>
    <dbReference type="NCBI Taxonomy" id="366582"/>
    <lineage>
        <taxon>Bacteria</taxon>
        <taxon>Pseudomonadati</taxon>
        <taxon>Pseudomonadota</taxon>
        <taxon>Gammaproteobacteria</taxon>
        <taxon>Alteromonadales</taxon>
        <taxon>Alteromonadaceae</taxon>
        <taxon>Bowmanella</taxon>
    </lineage>
</organism>
<dbReference type="PROSITE" id="PS50883">
    <property type="entry name" value="EAL"/>
    <property type="match status" value="1"/>
</dbReference>
<proteinExistence type="predicted"/>
<dbReference type="Gene3D" id="3.40.50.2300">
    <property type="match status" value="1"/>
</dbReference>
<dbReference type="InterPro" id="IPR029787">
    <property type="entry name" value="Nucleotide_cyclase"/>
</dbReference>
<evidence type="ECO:0000313" key="5">
    <source>
        <dbReference type="EMBL" id="GAA0368031.1"/>
    </source>
</evidence>
<sequence length="572" mass="64852">MRVLLVDDDVVDREFINRKLLKHNDLDIQITEASSVDEGLVLYHNQHFDVILLDYRMPSRDGIEMLLELGNEPKTNSTAIIITSSSDDEELALSCLKAGAQDFLVKSEITTTRLRSAMLHAYTRFELEKQLYFETHCKTGNQVDRLTGLTDRYVFEESLRRELHHGLRAGYKVAVLLIDLDNFKYINDIYGHQVGDWLLQEVAKRVHGCLRGNELLARMGGDEFAIAISNLKIRKDIESILKRILQSLAIPFIISEFAIKTSASVGGAIYPENGKTTDELLKHADVALYQAKSLGRNRYSFFQKRMEEQLSRRHQIEKDLETAVENNELLLYFQPVINVENENVVGFEALVRWKFKEKIVPPDEFISIAEQSEAIWSIGRWIIREAIAVLGGWNALGYADYSMSINLSSVQFKDPELVSCIETCIETFNVPAFQVEFEITETALWRDLKESRRVIGKIRELGCRIALDDFGTGFSSISHLQKFPIDTVKIDKSLMPGSFDGSKDIAIIMGLVAMSKMLGIDVVAEGVETDAHLSLCKAAGITRIQGYLYSKPLCKDTIDELYIFAARSQETR</sequence>
<evidence type="ECO:0000256" key="1">
    <source>
        <dbReference type="PROSITE-ProRule" id="PRU00169"/>
    </source>
</evidence>
<dbReference type="SMART" id="SM00052">
    <property type="entry name" value="EAL"/>
    <property type="match status" value="1"/>
</dbReference>
<accession>A0ABN0XMN9</accession>
<dbReference type="InterPro" id="IPR001789">
    <property type="entry name" value="Sig_transdc_resp-reg_receiver"/>
</dbReference>
<dbReference type="PANTHER" id="PTHR44757:SF2">
    <property type="entry name" value="BIOFILM ARCHITECTURE MAINTENANCE PROTEIN MBAA"/>
    <property type="match status" value="1"/>
</dbReference>
<dbReference type="NCBIfam" id="TIGR00254">
    <property type="entry name" value="GGDEF"/>
    <property type="match status" value="1"/>
</dbReference>
<evidence type="ECO:0000313" key="6">
    <source>
        <dbReference type="Proteomes" id="UP001501757"/>
    </source>
</evidence>
<feature type="domain" description="Response regulatory" evidence="2">
    <location>
        <begin position="2"/>
        <end position="121"/>
    </location>
</feature>
<dbReference type="SMART" id="SM00448">
    <property type="entry name" value="REC"/>
    <property type="match status" value="1"/>
</dbReference>
<dbReference type="CDD" id="cd00156">
    <property type="entry name" value="REC"/>
    <property type="match status" value="1"/>
</dbReference>
<dbReference type="InterPro" id="IPR001633">
    <property type="entry name" value="EAL_dom"/>
</dbReference>
<dbReference type="InterPro" id="IPR035919">
    <property type="entry name" value="EAL_sf"/>
</dbReference>
<dbReference type="Pfam" id="PF00563">
    <property type="entry name" value="EAL"/>
    <property type="match status" value="1"/>
</dbReference>
<dbReference type="InterPro" id="IPR000160">
    <property type="entry name" value="GGDEF_dom"/>
</dbReference>
<feature type="domain" description="EAL" evidence="3">
    <location>
        <begin position="313"/>
        <end position="566"/>
    </location>
</feature>
<keyword evidence="1" id="KW-0597">Phosphoprotein</keyword>
<comment type="caution">
    <text evidence="5">The sequence shown here is derived from an EMBL/GenBank/DDBJ whole genome shotgun (WGS) entry which is preliminary data.</text>
</comment>
<dbReference type="EMBL" id="BAAAEI010000023">
    <property type="protein sequence ID" value="GAA0368031.1"/>
    <property type="molecule type" value="Genomic_DNA"/>
</dbReference>
<dbReference type="PROSITE" id="PS50887">
    <property type="entry name" value="GGDEF"/>
    <property type="match status" value="1"/>
</dbReference>
<feature type="domain" description="GGDEF" evidence="4">
    <location>
        <begin position="171"/>
        <end position="304"/>
    </location>
</feature>
<dbReference type="SUPFAM" id="SSF52172">
    <property type="entry name" value="CheY-like"/>
    <property type="match status" value="1"/>
</dbReference>
<gene>
    <name evidence="5" type="ORF">GCM10009092_35380</name>
</gene>
<dbReference type="InterPro" id="IPR052155">
    <property type="entry name" value="Biofilm_reg_signaling"/>
</dbReference>
<dbReference type="CDD" id="cd01948">
    <property type="entry name" value="EAL"/>
    <property type="match status" value="1"/>
</dbReference>
<keyword evidence="6" id="KW-1185">Reference proteome</keyword>
<dbReference type="RefSeq" id="WP_343846732.1">
    <property type="nucleotide sequence ID" value="NZ_BAAAEI010000023.1"/>
</dbReference>
<name>A0ABN0XMN9_9ALTE</name>
<dbReference type="Pfam" id="PF00072">
    <property type="entry name" value="Response_reg"/>
    <property type="match status" value="1"/>
</dbReference>
<dbReference type="SUPFAM" id="SSF55073">
    <property type="entry name" value="Nucleotide cyclase"/>
    <property type="match status" value="1"/>
</dbReference>
<reference evidence="5 6" key="1">
    <citation type="journal article" date="2019" name="Int. J. Syst. Evol. Microbiol.">
        <title>The Global Catalogue of Microorganisms (GCM) 10K type strain sequencing project: providing services to taxonomists for standard genome sequencing and annotation.</title>
        <authorList>
            <consortium name="The Broad Institute Genomics Platform"/>
            <consortium name="The Broad Institute Genome Sequencing Center for Infectious Disease"/>
            <person name="Wu L."/>
            <person name="Ma J."/>
        </authorList>
    </citation>
    <scope>NUCLEOTIDE SEQUENCE [LARGE SCALE GENOMIC DNA]</scope>
    <source>
        <strain evidence="5 6">JCM 13378</strain>
    </source>
</reference>
<evidence type="ECO:0000259" key="2">
    <source>
        <dbReference type="PROSITE" id="PS50110"/>
    </source>
</evidence>
<protein>
    <submittedName>
        <fullName evidence="5">GGDEF domain-containing response regulator</fullName>
    </submittedName>
</protein>
<dbReference type="Gene3D" id="3.30.70.270">
    <property type="match status" value="1"/>
</dbReference>
<dbReference type="PANTHER" id="PTHR44757">
    <property type="entry name" value="DIGUANYLATE CYCLASE DGCP"/>
    <property type="match status" value="1"/>
</dbReference>
<evidence type="ECO:0000259" key="3">
    <source>
        <dbReference type="PROSITE" id="PS50883"/>
    </source>
</evidence>